<organism evidence="10 11">
    <name type="scientific">Rubrivivax gelatinosus</name>
    <name type="common">Rhodocyclus gelatinosus</name>
    <name type="synonym">Rhodopseudomonas gelatinosa</name>
    <dbReference type="NCBI Taxonomy" id="28068"/>
    <lineage>
        <taxon>Bacteria</taxon>
        <taxon>Pseudomonadati</taxon>
        <taxon>Pseudomonadota</taxon>
        <taxon>Betaproteobacteria</taxon>
        <taxon>Burkholderiales</taxon>
        <taxon>Sphaerotilaceae</taxon>
        <taxon>Rubrivivax</taxon>
    </lineage>
</organism>
<evidence type="ECO:0000313" key="11">
    <source>
        <dbReference type="Proteomes" id="UP000295106"/>
    </source>
</evidence>
<dbReference type="InterPro" id="IPR050107">
    <property type="entry name" value="ABC_carbohydrate_import_ATPase"/>
</dbReference>
<evidence type="ECO:0000256" key="7">
    <source>
        <dbReference type="ARBA" id="ARBA00022967"/>
    </source>
</evidence>
<dbReference type="SUPFAM" id="SSF52540">
    <property type="entry name" value="P-loop containing nucleoside triphosphate hydrolases"/>
    <property type="match status" value="1"/>
</dbReference>
<evidence type="ECO:0000256" key="1">
    <source>
        <dbReference type="ARBA" id="ARBA00022448"/>
    </source>
</evidence>
<sequence length="65" mass="6734">MPTTGTETRGAAVRLRGIRKRFGAVQANDGVDLTVAPGRVHGIVGENGAGKSTLMAILYGFHPAD</sequence>
<keyword evidence="2" id="KW-1003">Cell membrane</keyword>
<reference evidence="10 11" key="1">
    <citation type="submission" date="2019-03" db="EMBL/GenBank/DDBJ databases">
        <title>Genomic Encyclopedia of Type Strains, Phase IV (KMG-IV): sequencing the most valuable type-strain genomes for metagenomic binning, comparative biology and taxonomic classification.</title>
        <authorList>
            <person name="Goeker M."/>
        </authorList>
    </citation>
    <scope>NUCLEOTIDE SEQUENCE [LARGE SCALE GENOMIC DNA]</scope>
    <source>
        <strain evidence="10 11">DSM 1709</strain>
    </source>
</reference>
<comment type="caution">
    <text evidence="10">The sequence shown here is derived from an EMBL/GenBank/DDBJ whole genome shotgun (WGS) entry which is preliminary data.</text>
</comment>
<evidence type="ECO:0000256" key="2">
    <source>
        <dbReference type="ARBA" id="ARBA00022475"/>
    </source>
</evidence>
<keyword evidence="5" id="KW-0547">Nucleotide-binding</keyword>
<dbReference type="PANTHER" id="PTHR43790">
    <property type="entry name" value="CARBOHYDRATE TRANSPORT ATP-BINDING PROTEIN MG119-RELATED"/>
    <property type="match status" value="1"/>
</dbReference>
<evidence type="ECO:0000256" key="4">
    <source>
        <dbReference type="ARBA" id="ARBA00022737"/>
    </source>
</evidence>
<evidence type="ECO:0000256" key="3">
    <source>
        <dbReference type="ARBA" id="ARBA00022597"/>
    </source>
</evidence>
<evidence type="ECO:0000313" key="10">
    <source>
        <dbReference type="EMBL" id="TCP00842.1"/>
    </source>
</evidence>
<accession>A0A4R2M2U7</accession>
<dbReference type="InterPro" id="IPR027417">
    <property type="entry name" value="P-loop_NTPase"/>
</dbReference>
<keyword evidence="7" id="KW-1278">Translocase</keyword>
<gene>
    <name evidence="10" type="ORF">EV684_11146</name>
</gene>
<evidence type="ECO:0000256" key="5">
    <source>
        <dbReference type="ARBA" id="ARBA00022741"/>
    </source>
</evidence>
<dbReference type="InterPro" id="IPR003439">
    <property type="entry name" value="ABC_transporter-like_ATP-bd"/>
</dbReference>
<dbReference type="PANTHER" id="PTHR43790:SF3">
    <property type="entry name" value="D-ALLOSE IMPORT ATP-BINDING PROTEIN ALSA-RELATED"/>
    <property type="match status" value="1"/>
</dbReference>
<evidence type="ECO:0000256" key="8">
    <source>
        <dbReference type="ARBA" id="ARBA00023136"/>
    </source>
</evidence>
<dbReference type="Pfam" id="PF00005">
    <property type="entry name" value="ABC_tran"/>
    <property type="match status" value="1"/>
</dbReference>
<proteinExistence type="predicted"/>
<protein>
    <submittedName>
        <fullName evidence="10">ABC transporter family protein</fullName>
    </submittedName>
</protein>
<name>A0A4R2M2U7_RUBGE</name>
<dbReference type="GO" id="GO:0005524">
    <property type="term" value="F:ATP binding"/>
    <property type="evidence" value="ECO:0007669"/>
    <property type="project" value="UniProtKB-KW"/>
</dbReference>
<dbReference type="Gene3D" id="3.40.50.300">
    <property type="entry name" value="P-loop containing nucleotide triphosphate hydrolases"/>
    <property type="match status" value="1"/>
</dbReference>
<keyword evidence="4" id="KW-0677">Repeat</keyword>
<dbReference type="AlphaFoldDB" id="A0A4R2M2U7"/>
<keyword evidence="8" id="KW-0472">Membrane</keyword>
<feature type="domain" description="ABC transporter" evidence="9">
    <location>
        <begin position="29"/>
        <end position="63"/>
    </location>
</feature>
<evidence type="ECO:0000256" key="6">
    <source>
        <dbReference type="ARBA" id="ARBA00022840"/>
    </source>
</evidence>
<dbReference type="Proteomes" id="UP000295106">
    <property type="component" value="Unassembled WGS sequence"/>
</dbReference>
<evidence type="ECO:0000259" key="9">
    <source>
        <dbReference type="Pfam" id="PF00005"/>
    </source>
</evidence>
<keyword evidence="3" id="KW-0762">Sugar transport</keyword>
<dbReference type="EMBL" id="SLXD01000011">
    <property type="protein sequence ID" value="TCP00842.1"/>
    <property type="molecule type" value="Genomic_DNA"/>
</dbReference>
<dbReference type="GO" id="GO:0016887">
    <property type="term" value="F:ATP hydrolysis activity"/>
    <property type="evidence" value="ECO:0007669"/>
    <property type="project" value="InterPro"/>
</dbReference>
<keyword evidence="6" id="KW-0067">ATP-binding</keyword>
<keyword evidence="1" id="KW-0813">Transport</keyword>